<dbReference type="AlphaFoldDB" id="A0A6I6UPY2"/>
<gene>
    <name evidence="1" type="ORF">FHE72_23645</name>
</gene>
<dbReference type="InterPro" id="IPR025041">
    <property type="entry name" value="DUF3983"/>
</dbReference>
<accession>A0A6I6UPY2</accession>
<evidence type="ECO:0000313" key="2">
    <source>
        <dbReference type="Proteomes" id="UP000465062"/>
    </source>
</evidence>
<dbReference type="EMBL" id="CP047395">
    <property type="protein sequence ID" value="QHE63988.1"/>
    <property type="molecule type" value="Genomic_DNA"/>
</dbReference>
<keyword evidence="1" id="KW-0614">Plasmid</keyword>
<proteinExistence type="predicted"/>
<sequence length="42" mass="5237">MKNKVKRKRRLGKSLSRRSKEIERDLIKECWRNIWVRQGILK</sequence>
<protein>
    <submittedName>
        <fullName evidence="1">DUF3983 domain-containing protein</fullName>
    </submittedName>
</protein>
<dbReference type="Pfam" id="PF13137">
    <property type="entry name" value="DUF3983"/>
    <property type="match status" value="1"/>
</dbReference>
<geneLocation type="plasmid" evidence="1 2">
    <name>p6</name>
</geneLocation>
<dbReference type="RefSeq" id="WP_159363411.1">
    <property type="nucleotide sequence ID" value="NZ_CP047395.1"/>
</dbReference>
<dbReference type="Proteomes" id="UP000465062">
    <property type="component" value="Plasmid p6"/>
</dbReference>
<reference evidence="1 2" key="1">
    <citation type="submission" date="2019-06" db="EMBL/GenBank/DDBJ databases">
        <title>An operon consisting of a P-type ATPase gene and a transcriptional regular gene given the different cadmium resistance in Bacillus vietamensis 151-6 and Bacillus marisflavi 151-25.</title>
        <authorList>
            <person name="Yu X."/>
        </authorList>
    </citation>
    <scope>NUCLEOTIDE SEQUENCE [LARGE SCALE GENOMIC DNA]</scope>
    <source>
        <strain evidence="1 2">151-6</strain>
        <plasmid evidence="1 2">p6</plasmid>
    </source>
</reference>
<dbReference type="KEGG" id="bvq:FHE72_23645"/>
<evidence type="ECO:0000313" key="1">
    <source>
        <dbReference type="EMBL" id="QHE63988.1"/>
    </source>
</evidence>
<organism evidence="1 2">
    <name type="scientific">Rossellomorea vietnamensis</name>
    <dbReference type="NCBI Taxonomy" id="218284"/>
    <lineage>
        <taxon>Bacteria</taxon>
        <taxon>Bacillati</taxon>
        <taxon>Bacillota</taxon>
        <taxon>Bacilli</taxon>
        <taxon>Bacillales</taxon>
        <taxon>Bacillaceae</taxon>
        <taxon>Rossellomorea</taxon>
    </lineage>
</organism>
<name>A0A6I6UPY2_9BACI</name>